<dbReference type="Proteomes" id="UP000189701">
    <property type="component" value="Unplaced"/>
</dbReference>
<dbReference type="RefSeq" id="XP_009799816.1">
    <property type="nucleotide sequence ID" value="XM_009801514.1"/>
</dbReference>
<evidence type="ECO:0000313" key="2">
    <source>
        <dbReference type="RefSeq" id="XP_009799816.1"/>
    </source>
</evidence>
<evidence type="ECO:0000313" key="1">
    <source>
        <dbReference type="Proteomes" id="UP000189701"/>
    </source>
</evidence>
<accession>A0A1U7YCX9</accession>
<dbReference type="OrthoDB" id="1301128at2759"/>
<reference evidence="2" key="2">
    <citation type="submission" date="2025-08" db="UniProtKB">
        <authorList>
            <consortium name="RefSeq"/>
        </authorList>
    </citation>
    <scope>IDENTIFICATION</scope>
    <source>
        <tissue evidence="2">Leaf</tissue>
    </source>
</reference>
<reference evidence="1" key="1">
    <citation type="journal article" date="2013" name="Genome Biol.">
        <title>Reference genomes and transcriptomes of Nicotiana sylvestris and Nicotiana tomentosiformis.</title>
        <authorList>
            <person name="Sierro N."/>
            <person name="Battey J.N."/>
            <person name="Ouadi S."/>
            <person name="Bovet L."/>
            <person name="Goepfert S."/>
            <person name="Bakaher N."/>
            <person name="Peitsch M.C."/>
            <person name="Ivanov N.V."/>
        </authorList>
    </citation>
    <scope>NUCLEOTIDE SEQUENCE [LARGE SCALE GENOMIC DNA]</scope>
</reference>
<name>A0A1U7YCX9_NICSY</name>
<gene>
    <name evidence="2" type="primary">LOC104245825</name>
</gene>
<dbReference type="AlphaFoldDB" id="A0A1U7YCX9"/>
<protein>
    <submittedName>
        <fullName evidence="2">Uncharacterized protein LOC104245825</fullName>
    </submittedName>
</protein>
<keyword evidence="1" id="KW-1185">Reference proteome</keyword>
<organism evidence="1 2">
    <name type="scientific">Nicotiana sylvestris</name>
    <name type="common">Wood tobacco</name>
    <name type="synonym">South American tobacco</name>
    <dbReference type="NCBI Taxonomy" id="4096"/>
    <lineage>
        <taxon>Eukaryota</taxon>
        <taxon>Viridiplantae</taxon>
        <taxon>Streptophyta</taxon>
        <taxon>Embryophyta</taxon>
        <taxon>Tracheophyta</taxon>
        <taxon>Spermatophyta</taxon>
        <taxon>Magnoliopsida</taxon>
        <taxon>eudicotyledons</taxon>
        <taxon>Gunneridae</taxon>
        <taxon>Pentapetalae</taxon>
        <taxon>asterids</taxon>
        <taxon>lamiids</taxon>
        <taxon>Solanales</taxon>
        <taxon>Solanaceae</taxon>
        <taxon>Nicotianoideae</taxon>
        <taxon>Nicotianeae</taxon>
        <taxon>Nicotiana</taxon>
    </lineage>
</organism>
<proteinExistence type="predicted"/>
<sequence length="303" mass="34335">MKSITRYAFVLPGAIRKGQGQGLRSLVEKENMPTKNLFPQSSDLVKQYIQTIEISAIGRGRGQGLKCSTMSSSQGTRMMHKKSIVLEKEYMQTDIPLPPSTDQVKQYTQKVEASSIGKGQEQTPRSLCSSLEISKSTRSNFSMSCNQEMQKMNKNSLVLEKEYMQTNISLPRSTDQLMQHSQATETVVGSSYNYGKVKKFRGRNKCKEVASLEVRQKLKVTFYNNRTVGTNSKLFSRHLGRIVRDRNICPLGVSPWSDIKEEKLNHMWAAIEVGMMNLHLICGSLPPVIYLSYLNRTKQNNLH</sequence>
<dbReference type="PANTHER" id="PTHR33499:SF26">
    <property type="entry name" value="DUF4216 DOMAIN-CONTAINING PROTEIN"/>
    <property type="match status" value="1"/>
</dbReference>
<dbReference type="PANTHER" id="PTHR33499">
    <property type="entry name" value="OS12G0282400 PROTEIN-RELATED"/>
    <property type="match status" value="1"/>
</dbReference>